<keyword evidence="1" id="KW-0479">Metal-binding</keyword>
<feature type="compositionally biased region" description="Acidic residues" evidence="2">
    <location>
        <begin position="333"/>
        <end position="378"/>
    </location>
</feature>
<accession>A0A9N9KNI9</accession>
<dbReference type="InterPro" id="IPR013083">
    <property type="entry name" value="Znf_RING/FYVE/PHD"/>
</dbReference>
<keyword evidence="1" id="KW-0862">Zinc</keyword>
<protein>
    <recommendedName>
        <fullName evidence="3">RING-type domain-containing protein</fullName>
    </recommendedName>
</protein>
<evidence type="ECO:0000259" key="3">
    <source>
        <dbReference type="PROSITE" id="PS50089"/>
    </source>
</evidence>
<evidence type="ECO:0000256" key="2">
    <source>
        <dbReference type="SAM" id="MobiDB-lite"/>
    </source>
</evidence>
<dbReference type="Gene3D" id="3.30.40.10">
    <property type="entry name" value="Zinc/RING finger domain, C3HC4 (zinc finger)"/>
    <property type="match status" value="1"/>
</dbReference>
<dbReference type="SUPFAM" id="SSF57850">
    <property type="entry name" value="RING/U-box"/>
    <property type="match status" value="1"/>
</dbReference>
<proteinExistence type="predicted"/>
<dbReference type="PROSITE" id="PS50089">
    <property type="entry name" value="ZF_RING_2"/>
    <property type="match status" value="1"/>
</dbReference>
<dbReference type="Proteomes" id="UP000696280">
    <property type="component" value="Unassembled WGS sequence"/>
</dbReference>
<reference evidence="4" key="1">
    <citation type="submission" date="2021-07" db="EMBL/GenBank/DDBJ databases">
        <authorList>
            <person name="Durling M."/>
        </authorList>
    </citation>
    <scope>NUCLEOTIDE SEQUENCE</scope>
</reference>
<name>A0A9N9KNI9_9HELO</name>
<organism evidence="4 5">
    <name type="scientific">Hymenoscyphus fraxineus</name>
    <dbReference type="NCBI Taxonomy" id="746836"/>
    <lineage>
        <taxon>Eukaryota</taxon>
        <taxon>Fungi</taxon>
        <taxon>Dikarya</taxon>
        <taxon>Ascomycota</taxon>
        <taxon>Pezizomycotina</taxon>
        <taxon>Leotiomycetes</taxon>
        <taxon>Helotiales</taxon>
        <taxon>Helotiaceae</taxon>
        <taxon>Hymenoscyphus</taxon>
    </lineage>
</organism>
<gene>
    <name evidence="4" type="ORF">HYFRA_00006426</name>
</gene>
<evidence type="ECO:0000313" key="5">
    <source>
        <dbReference type="Proteomes" id="UP000696280"/>
    </source>
</evidence>
<comment type="caution">
    <text evidence="4">The sequence shown here is derived from an EMBL/GenBank/DDBJ whole genome shotgun (WGS) entry which is preliminary data.</text>
</comment>
<evidence type="ECO:0000313" key="4">
    <source>
        <dbReference type="EMBL" id="CAG8951029.1"/>
    </source>
</evidence>
<keyword evidence="1" id="KW-0863">Zinc-finger</keyword>
<feature type="domain" description="RING-type" evidence="3">
    <location>
        <begin position="288"/>
        <end position="318"/>
    </location>
</feature>
<dbReference type="EMBL" id="CAJVRL010000039">
    <property type="protein sequence ID" value="CAG8951029.1"/>
    <property type="molecule type" value="Genomic_DNA"/>
</dbReference>
<dbReference type="Pfam" id="PF13639">
    <property type="entry name" value="zf-RING_2"/>
    <property type="match status" value="1"/>
</dbReference>
<keyword evidence="5" id="KW-1185">Reference proteome</keyword>
<dbReference type="GO" id="GO:0008270">
    <property type="term" value="F:zinc ion binding"/>
    <property type="evidence" value="ECO:0007669"/>
    <property type="project" value="UniProtKB-KW"/>
</dbReference>
<feature type="region of interest" description="Disordered" evidence="2">
    <location>
        <begin position="329"/>
        <end position="386"/>
    </location>
</feature>
<evidence type="ECO:0000256" key="1">
    <source>
        <dbReference type="PROSITE-ProRule" id="PRU00175"/>
    </source>
</evidence>
<dbReference type="SMART" id="SM00184">
    <property type="entry name" value="RING"/>
    <property type="match status" value="1"/>
</dbReference>
<dbReference type="OrthoDB" id="8062037at2759"/>
<feature type="region of interest" description="Disordered" evidence="2">
    <location>
        <begin position="179"/>
        <end position="201"/>
    </location>
</feature>
<sequence length="469" mass="54363">MCIEWRAIYQWGNVMPDHQCYEHRVKSCAAKIANPDRDCGRYEIIHQTMLRPCPICLLDSLKRPNDDVFRQFLAVEARFAIVYGDECRTAADHLFNHYSLHKENAKMETTSWVHTIPKAQDVQDCITEFREAPSYAITIDQALKEPMGCESAYHINIRLLTFLLFERLRELWGKPPLAEDDKEHSAGDNNKKNDHGAEEHGEMLEGEDVTAFWANETMIDHVNFYVGVQSTLVTAERELWFYTYEANPRLYRRISDGIWSHFGSVWRRVLYISKVVTLSDLDANHRQCGICLEDYTNESEIFQLPCGHAWDKECLRKWLESDWERKGYNPNVLEEEGEEDEEGFEEDEEFEDDDPEYSGDEDEVDGREEDENEDEFEDEVPHIGQNPEDVEETVETHLPLKVCSLCNKDFGISGPNCGPFTKIFLETLFAGEDIDAHAVEIREELKRHLTPGWSDISVEQLFTPDDGDA</sequence>
<dbReference type="AlphaFoldDB" id="A0A9N9KNI9"/>
<dbReference type="InterPro" id="IPR001841">
    <property type="entry name" value="Znf_RING"/>
</dbReference>